<comment type="caution">
    <text evidence="1">The sequence shown here is derived from an EMBL/GenBank/DDBJ whole genome shotgun (WGS) entry which is preliminary data.</text>
</comment>
<evidence type="ECO:0000313" key="1">
    <source>
        <dbReference type="EMBL" id="GAA4673764.1"/>
    </source>
</evidence>
<dbReference type="InterPro" id="IPR035996">
    <property type="entry name" value="4pyrrol_Methylase_sf"/>
</dbReference>
<sequence>MRTSREDLRVPDAQADLYLVGLGIGGFDSRTIEVDDILRSTSAIFHLTAFDDELRNRYSGLVIDLKPLYESGDDPQVIYAAMAEAVLDTLAHLPEGHTAAFLTYGHTLFLVDSNWELLRRVGEIGRRAKAIAATSFLDQVLVDLRSRFDGGFQSYESNLFYRERIRLDERMPLLLSQVGDFGSSSLRPTSKLLERVHPLFDRLSQVYPAERECALIFSAWRSDVAPQCTWTSIGELSTLVSSVHVGCSLFVAGERLGG</sequence>
<organism evidence="1 2">
    <name type="scientific">Frondihabitans cladoniiphilus</name>
    <dbReference type="NCBI Taxonomy" id="715785"/>
    <lineage>
        <taxon>Bacteria</taxon>
        <taxon>Bacillati</taxon>
        <taxon>Actinomycetota</taxon>
        <taxon>Actinomycetes</taxon>
        <taxon>Micrococcales</taxon>
        <taxon>Microbacteriaceae</taxon>
        <taxon>Frondihabitans</taxon>
    </lineage>
</organism>
<name>A0ABP8VXM3_9MICO</name>
<protein>
    <recommendedName>
        <fullName evidence="3">Tetrapyrrole methylase domain-containing protein</fullName>
    </recommendedName>
</protein>
<reference evidence="2" key="1">
    <citation type="journal article" date="2019" name="Int. J. Syst. Evol. Microbiol.">
        <title>The Global Catalogue of Microorganisms (GCM) 10K type strain sequencing project: providing services to taxonomists for standard genome sequencing and annotation.</title>
        <authorList>
            <consortium name="The Broad Institute Genomics Platform"/>
            <consortium name="The Broad Institute Genome Sequencing Center for Infectious Disease"/>
            <person name="Wu L."/>
            <person name="Ma J."/>
        </authorList>
    </citation>
    <scope>NUCLEOTIDE SEQUENCE [LARGE SCALE GENOMIC DNA]</scope>
    <source>
        <strain evidence="2">JCM 18956</strain>
    </source>
</reference>
<dbReference type="InterPro" id="IPR014777">
    <property type="entry name" value="4pyrrole_Mease_sub1"/>
</dbReference>
<dbReference type="EMBL" id="BAABLM010000003">
    <property type="protein sequence ID" value="GAA4673764.1"/>
    <property type="molecule type" value="Genomic_DNA"/>
</dbReference>
<evidence type="ECO:0008006" key="3">
    <source>
        <dbReference type="Google" id="ProtNLM"/>
    </source>
</evidence>
<dbReference type="Proteomes" id="UP001501295">
    <property type="component" value="Unassembled WGS sequence"/>
</dbReference>
<accession>A0ABP8VXM3</accession>
<dbReference type="Gene3D" id="3.40.1010.10">
    <property type="entry name" value="Cobalt-precorrin-4 Transmethylase, Domain 1"/>
    <property type="match status" value="1"/>
</dbReference>
<keyword evidence="2" id="KW-1185">Reference proteome</keyword>
<dbReference type="SUPFAM" id="SSF53790">
    <property type="entry name" value="Tetrapyrrole methylase"/>
    <property type="match status" value="1"/>
</dbReference>
<gene>
    <name evidence="1" type="ORF">GCM10025780_17610</name>
</gene>
<evidence type="ECO:0000313" key="2">
    <source>
        <dbReference type="Proteomes" id="UP001501295"/>
    </source>
</evidence>
<proteinExistence type="predicted"/>